<accession>A0A1V0QG01</accession>
<dbReference type="Pfam" id="PF09372">
    <property type="entry name" value="PRANC"/>
    <property type="match status" value="1"/>
</dbReference>
<keyword evidence="4" id="KW-0472">Membrane</keyword>
<dbReference type="InterPro" id="IPR036770">
    <property type="entry name" value="Ankyrin_rpt-contain_sf"/>
</dbReference>
<name>A0A1V0QG01_CNPV</name>
<dbReference type="PANTHER" id="PTHR24189:SF50">
    <property type="entry name" value="ANKYRIN REPEAT AND SOCS BOX PROTEIN 2"/>
    <property type="match status" value="1"/>
</dbReference>
<evidence type="ECO:0000256" key="3">
    <source>
        <dbReference type="PROSITE-ProRule" id="PRU00023"/>
    </source>
</evidence>
<dbReference type="EMBL" id="KX857215">
    <property type="protein sequence ID" value="ARE67261.1"/>
    <property type="molecule type" value="Genomic_DNA"/>
</dbReference>
<feature type="repeat" description="ANK" evidence="3">
    <location>
        <begin position="105"/>
        <end position="137"/>
    </location>
</feature>
<evidence type="ECO:0000256" key="4">
    <source>
        <dbReference type="SAM" id="Phobius"/>
    </source>
</evidence>
<feature type="repeat" description="ANK" evidence="3">
    <location>
        <begin position="41"/>
        <end position="69"/>
    </location>
</feature>
<dbReference type="SMART" id="SM00248">
    <property type="entry name" value="ANK"/>
    <property type="match status" value="8"/>
</dbReference>
<keyword evidence="2 3" id="KW-0040">ANK repeat</keyword>
<feature type="repeat" description="ANK" evidence="3">
    <location>
        <begin position="139"/>
        <end position="171"/>
    </location>
</feature>
<dbReference type="PANTHER" id="PTHR24189">
    <property type="entry name" value="MYOTROPHIN"/>
    <property type="match status" value="1"/>
</dbReference>
<feature type="domain" description="PRANC" evidence="5">
    <location>
        <begin position="351"/>
        <end position="445"/>
    </location>
</feature>
<feature type="transmembrane region" description="Helical" evidence="4">
    <location>
        <begin position="245"/>
        <end position="266"/>
    </location>
</feature>
<organism evidence="6">
    <name type="scientific">Shearwaterpox virus</name>
    <dbReference type="NCBI Taxonomy" id="1974596"/>
    <lineage>
        <taxon>Viruses</taxon>
        <taxon>Varidnaviria</taxon>
        <taxon>Bamfordvirae</taxon>
        <taxon>Nucleocytoviricota</taxon>
        <taxon>Pokkesviricetes</taxon>
        <taxon>Chitovirales</taxon>
        <taxon>Poxviridae</taxon>
        <taxon>Chordopoxvirinae</taxon>
        <taxon>Avipoxvirus</taxon>
        <taxon>Avipoxvirus canarypox</taxon>
        <taxon>Canarypox virus</taxon>
    </lineage>
</organism>
<dbReference type="PROSITE" id="PS50088">
    <property type="entry name" value="ANK_REPEAT"/>
    <property type="match status" value="4"/>
</dbReference>
<evidence type="ECO:0000313" key="6">
    <source>
        <dbReference type="EMBL" id="ARE67261.1"/>
    </source>
</evidence>
<feature type="transmembrane region" description="Helical" evidence="4">
    <location>
        <begin position="286"/>
        <end position="305"/>
    </location>
</feature>
<sequence length="450" mass="52393">MLDRRYPLYFAIISQDITYTKWLLNNGYNVNRGYKNFIYRPLFYALTSRNKKLIKLLLDYGADVNNLSNYLPKTSVALYHALDDINITKILLDHGANVNLIDSDSGMSPLHEVVERDLYEVGKLLLSKGANINIQSSIAGYTPVHLAVKLGKLKMLKLLLEYGADINIRSAIYGYTALHLSVKLETDCIKITNCIILYNPNVNAVDYYEKTPLYYAILRKDIELIKLLIHNGADINFKNKLKRNILFSVLVTLDVDFIIYLLRLGGDVNAVDIFGETPFTALLQRRFILSFIIKVLVYHIVMLYYSNSGIEKHIGFKINMKKIDSVSILKSYKEKAENDISNMKTFRLSYRYTLLDLFKYGKTNIINRFYNHHAVNTLKNYFTIYYYFIRYEIQEAIEKNFLMNCMYELINSILSDNGNIYWFKLPVETRYMILSNIDNASMRYTLEKPI</sequence>
<reference evidence="6" key="1">
    <citation type="journal article" date="2017" name="BMC Genomics">
        <title>Genomic characterization of two novel pathogenic avipoxviruses isolated from pacific shearwaters (Ardenna spp.).</title>
        <authorList>
            <person name="Sarker S."/>
            <person name="Das S."/>
            <person name="Lavers J.L."/>
            <person name="Hutton I."/>
            <person name="Helbig K."/>
            <person name="Imbery J."/>
            <person name="Upton C."/>
            <person name="Raidal S.R."/>
        </authorList>
    </citation>
    <scope>NUCLEOTIDE SEQUENCE [LARGE SCALE GENOMIC DNA]</scope>
    <source>
        <strain evidence="6">SWPV-2</strain>
    </source>
</reference>
<dbReference type="InterPro" id="IPR002110">
    <property type="entry name" value="Ankyrin_rpt"/>
</dbReference>
<dbReference type="Pfam" id="PF12796">
    <property type="entry name" value="Ank_2"/>
    <property type="match status" value="3"/>
</dbReference>
<evidence type="ECO:0000256" key="1">
    <source>
        <dbReference type="ARBA" id="ARBA00022737"/>
    </source>
</evidence>
<dbReference type="SUPFAM" id="SSF48403">
    <property type="entry name" value="Ankyrin repeat"/>
    <property type="match status" value="1"/>
</dbReference>
<gene>
    <name evidence="6" type="primary">SWPV2-042</name>
</gene>
<protein>
    <submittedName>
        <fullName evidence="6">SWPV2-ORF042</fullName>
    </submittedName>
</protein>
<dbReference type="Proteomes" id="UP000319767">
    <property type="component" value="Segment"/>
</dbReference>
<dbReference type="PROSITE" id="PS50297">
    <property type="entry name" value="ANK_REP_REGION"/>
    <property type="match status" value="4"/>
</dbReference>
<dbReference type="PRINTS" id="PR01415">
    <property type="entry name" value="ANKYRIN"/>
</dbReference>
<dbReference type="InterPro" id="IPR018272">
    <property type="entry name" value="PRANC_domain"/>
</dbReference>
<evidence type="ECO:0000259" key="5">
    <source>
        <dbReference type="Pfam" id="PF09372"/>
    </source>
</evidence>
<dbReference type="InterPro" id="IPR050745">
    <property type="entry name" value="Multifunctional_regulatory"/>
</dbReference>
<dbReference type="Gene3D" id="1.25.40.20">
    <property type="entry name" value="Ankyrin repeat-containing domain"/>
    <property type="match status" value="2"/>
</dbReference>
<keyword evidence="4" id="KW-1133">Transmembrane helix</keyword>
<feature type="repeat" description="ANK" evidence="3">
    <location>
        <begin position="208"/>
        <end position="240"/>
    </location>
</feature>
<proteinExistence type="predicted"/>
<keyword evidence="1" id="KW-0677">Repeat</keyword>
<evidence type="ECO:0000256" key="2">
    <source>
        <dbReference type="ARBA" id="ARBA00023043"/>
    </source>
</evidence>
<keyword evidence="4" id="KW-0812">Transmembrane</keyword>